<dbReference type="Proteomes" id="UP000236946">
    <property type="component" value="Unassembled WGS sequence"/>
</dbReference>
<dbReference type="InterPro" id="IPR012338">
    <property type="entry name" value="Beta-lactam/transpept-like"/>
</dbReference>
<evidence type="ECO:0000313" key="7">
    <source>
        <dbReference type="Proteomes" id="UP000236946"/>
    </source>
</evidence>
<dbReference type="InterPro" id="IPR036138">
    <property type="entry name" value="PBP_dimer_sf"/>
</dbReference>
<accession>A0A2H9T182</accession>
<evidence type="ECO:0000256" key="1">
    <source>
        <dbReference type="ARBA" id="ARBA00004370"/>
    </source>
</evidence>
<dbReference type="Gene3D" id="3.90.1310.10">
    <property type="entry name" value="Penicillin-binding protein 2a (Domain 2)"/>
    <property type="match status" value="1"/>
</dbReference>
<dbReference type="InterPro" id="IPR005311">
    <property type="entry name" value="PBP_dimer"/>
</dbReference>
<evidence type="ECO:0000256" key="2">
    <source>
        <dbReference type="ARBA" id="ARBA00023136"/>
    </source>
</evidence>
<protein>
    <recommendedName>
        <fullName evidence="8">Penicillin-binding protein 2</fullName>
    </recommendedName>
</protein>
<feature type="transmembrane region" description="Helical" evidence="3">
    <location>
        <begin position="6"/>
        <end position="26"/>
    </location>
</feature>
<dbReference type="InterPro" id="IPR001460">
    <property type="entry name" value="PCN-bd_Tpept"/>
</dbReference>
<dbReference type="GO" id="GO:0005886">
    <property type="term" value="C:plasma membrane"/>
    <property type="evidence" value="ECO:0007669"/>
    <property type="project" value="TreeGrafter"/>
</dbReference>
<dbReference type="Pfam" id="PF00905">
    <property type="entry name" value="Transpeptidase"/>
    <property type="match status" value="1"/>
</dbReference>
<dbReference type="AlphaFoldDB" id="A0A2H9T182"/>
<reference evidence="7" key="1">
    <citation type="submission" date="2017-09" db="EMBL/GenBank/DDBJ databases">
        <title>Depth-based differentiation of microbial function through sediment-hosted aquifers and enrichment of novel symbionts in the deep terrestrial subsurface.</title>
        <authorList>
            <person name="Probst A.J."/>
            <person name="Ladd B."/>
            <person name="Jarett J.K."/>
            <person name="Geller-Mcgrath D.E."/>
            <person name="Sieber C.M.K."/>
            <person name="Emerson J.B."/>
            <person name="Anantharaman K."/>
            <person name="Thomas B.C."/>
            <person name="Malmstrom R."/>
            <person name="Stieglmeier M."/>
            <person name="Klingl A."/>
            <person name="Woyke T."/>
            <person name="Ryan C.M."/>
            <person name="Banfield J.F."/>
        </authorList>
    </citation>
    <scope>NUCLEOTIDE SEQUENCE [LARGE SCALE GENOMIC DNA]</scope>
</reference>
<gene>
    <name evidence="6" type="ORF">COU98_01825</name>
</gene>
<organism evidence="6 7">
    <name type="scientific">Candidatus Staskawiczbacteria bacterium CG10_big_fil_rev_8_21_14_0_10_38_10</name>
    <dbReference type="NCBI Taxonomy" id="1974891"/>
    <lineage>
        <taxon>Bacteria</taxon>
        <taxon>Candidatus Staskawicziibacteriota</taxon>
    </lineage>
</organism>
<evidence type="ECO:0000259" key="4">
    <source>
        <dbReference type="Pfam" id="PF00905"/>
    </source>
</evidence>
<evidence type="ECO:0000256" key="3">
    <source>
        <dbReference type="SAM" id="Phobius"/>
    </source>
</evidence>
<keyword evidence="2 3" id="KW-0472">Membrane</keyword>
<dbReference type="EMBL" id="PFEN01000033">
    <property type="protein sequence ID" value="PJE69475.1"/>
    <property type="molecule type" value="Genomic_DNA"/>
</dbReference>
<dbReference type="GO" id="GO:0071555">
    <property type="term" value="P:cell wall organization"/>
    <property type="evidence" value="ECO:0007669"/>
    <property type="project" value="TreeGrafter"/>
</dbReference>
<keyword evidence="3" id="KW-0812">Transmembrane</keyword>
<comment type="caution">
    <text evidence="6">The sequence shown here is derived from an EMBL/GenBank/DDBJ whole genome shotgun (WGS) entry which is preliminary data.</text>
</comment>
<evidence type="ECO:0000313" key="6">
    <source>
        <dbReference type="EMBL" id="PJE69475.1"/>
    </source>
</evidence>
<name>A0A2H9T182_9BACT</name>
<dbReference type="PANTHER" id="PTHR30627:SF1">
    <property type="entry name" value="PEPTIDOGLYCAN D,D-TRANSPEPTIDASE FTSI"/>
    <property type="match status" value="1"/>
</dbReference>
<dbReference type="SUPFAM" id="SSF56601">
    <property type="entry name" value="beta-lactamase/transpeptidase-like"/>
    <property type="match status" value="1"/>
</dbReference>
<dbReference type="Gene3D" id="3.40.710.10">
    <property type="entry name" value="DD-peptidase/beta-lactamase superfamily"/>
    <property type="match status" value="1"/>
</dbReference>
<dbReference type="Pfam" id="PF03717">
    <property type="entry name" value="PBP_dimer"/>
    <property type="match status" value="1"/>
</dbReference>
<feature type="non-terminal residue" evidence="6">
    <location>
        <position position="469"/>
    </location>
</feature>
<proteinExistence type="predicted"/>
<keyword evidence="3" id="KW-1133">Transmembrane helix</keyword>
<feature type="domain" description="Penicillin-binding protein transpeptidase" evidence="4">
    <location>
        <begin position="236"/>
        <end position="469"/>
    </location>
</feature>
<evidence type="ECO:0000259" key="5">
    <source>
        <dbReference type="Pfam" id="PF03717"/>
    </source>
</evidence>
<comment type="subcellular location">
    <subcellularLocation>
        <location evidence="1">Membrane</location>
    </subcellularLocation>
</comment>
<dbReference type="SUPFAM" id="SSF56519">
    <property type="entry name" value="Penicillin binding protein dimerisation domain"/>
    <property type="match status" value="1"/>
</dbReference>
<evidence type="ECO:0008006" key="8">
    <source>
        <dbReference type="Google" id="ProtNLM"/>
    </source>
</evidence>
<feature type="domain" description="Penicillin-binding protein dimerisation" evidence="5">
    <location>
        <begin position="49"/>
        <end position="184"/>
    </location>
</feature>
<sequence>MKNWRINLIFTFFGIFWAAIFARLIFLQIFERGFYQAQALGQQMKLEEVEGQRGEIFFKGNTKSLAINKEKWQLYLLPKEIKDKKIVAETLANILNISSDSILLKIEKEKNFLTIKSKLTDEETEKLKNLNLEGVHLEKVFGRYYPQNNLASQVVGFLGGDGKGQYGLEGYYDDILKGEIGYKEEVKGFIFSDLENLKPTENGSSLYLTIDYNIQFIAESLLKDAEADLDIEAGQIIVLEPKTGKIIALANFPNFNPNEYSKEKNFEIFQNGAIQKIFEPGSSFKAVTMAIALNEGKITPETTYYDKGFIKVGAETIYNYDKRVYGQKSMAEVLEKSINTGAVFAVQSVPKDIYLKYLDKFGINEKTGIDLQGEIFSINTNLKNGKEINLATASFGQGIEMTPLNLAQAFCVIANGGKLIKPYVVEKIIDGIGTEIETQPVILEEGILTNQTVTQLTTMLINVVENGYG</sequence>
<dbReference type="GO" id="GO:0008658">
    <property type="term" value="F:penicillin binding"/>
    <property type="evidence" value="ECO:0007669"/>
    <property type="project" value="InterPro"/>
</dbReference>
<dbReference type="InterPro" id="IPR050515">
    <property type="entry name" value="Beta-lactam/transpept"/>
</dbReference>
<dbReference type="PANTHER" id="PTHR30627">
    <property type="entry name" value="PEPTIDOGLYCAN D,D-TRANSPEPTIDASE"/>
    <property type="match status" value="1"/>
</dbReference>